<dbReference type="EMBL" id="VSRR010109888">
    <property type="protein sequence ID" value="MPC97421.1"/>
    <property type="molecule type" value="Genomic_DNA"/>
</dbReference>
<keyword evidence="2" id="KW-1185">Reference proteome</keyword>
<organism evidence="1 2">
    <name type="scientific">Portunus trituberculatus</name>
    <name type="common">Swimming crab</name>
    <name type="synonym">Neptunus trituberculatus</name>
    <dbReference type="NCBI Taxonomy" id="210409"/>
    <lineage>
        <taxon>Eukaryota</taxon>
        <taxon>Metazoa</taxon>
        <taxon>Ecdysozoa</taxon>
        <taxon>Arthropoda</taxon>
        <taxon>Crustacea</taxon>
        <taxon>Multicrustacea</taxon>
        <taxon>Malacostraca</taxon>
        <taxon>Eumalacostraca</taxon>
        <taxon>Eucarida</taxon>
        <taxon>Decapoda</taxon>
        <taxon>Pleocyemata</taxon>
        <taxon>Brachyura</taxon>
        <taxon>Eubrachyura</taxon>
        <taxon>Portunoidea</taxon>
        <taxon>Portunidae</taxon>
        <taxon>Portuninae</taxon>
        <taxon>Portunus</taxon>
    </lineage>
</organism>
<evidence type="ECO:0000313" key="2">
    <source>
        <dbReference type="Proteomes" id="UP000324222"/>
    </source>
</evidence>
<protein>
    <submittedName>
        <fullName evidence="1">Uncharacterized protein</fullName>
    </submittedName>
</protein>
<accession>A0A5B7JH78</accession>
<gene>
    <name evidence="1" type="ORF">E2C01_092735</name>
</gene>
<dbReference type="AlphaFoldDB" id="A0A5B7JH78"/>
<sequence>MKSLPTTTCVRVYDEATTKAPMIWETLDDMITNLRPSKSEITKRDVQQTLTCHLTRRQVAKDAGDIHDTGHNLNPFRRQAELLPADHMTQILS</sequence>
<dbReference type="Proteomes" id="UP000324222">
    <property type="component" value="Unassembled WGS sequence"/>
</dbReference>
<name>A0A5B7JH78_PORTR</name>
<evidence type="ECO:0000313" key="1">
    <source>
        <dbReference type="EMBL" id="MPC97421.1"/>
    </source>
</evidence>
<proteinExistence type="predicted"/>
<comment type="caution">
    <text evidence="1">The sequence shown here is derived from an EMBL/GenBank/DDBJ whole genome shotgun (WGS) entry which is preliminary data.</text>
</comment>
<reference evidence="1 2" key="1">
    <citation type="submission" date="2019-05" db="EMBL/GenBank/DDBJ databases">
        <title>Another draft genome of Portunus trituberculatus and its Hox gene families provides insights of decapod evolution.</title>
        <authorList>
            <person name="Jeong J.-H."/>
            <person name="Song I."/>
            <person name="Kim S."/>
            <person name="Choi T."/>
            <person name="Kim D."/>
            <person name="Ryu S."/>
            <person name="Kim W."/>
        </authorList>
    </citation>
    <scope>NUCLEOTIDE SEQUENCE [LARGE SCALE GENOMIC DNA]</scope>
    <source>
        <tissue evidence="1">Muscle</tissue>
    </source>
</reference>